<proteinExistence type="predicted"/>
<gene>
    <name evidence="1" type="ORF">GKC44_07255</name>
</gene>
<feature type="non-terminal residue" evidence="1">
    <location>
        <position position="29"/>
    </location>
</feature>
<dbReference type="EMBL" id="WKKY01000245">
    <property type="protein sequence ID" value="MSE21041.1"/>
    <property type="molecule type" value="Genomic_DNA"/>
</dbReference>
<evidence type="ECO:0000313" key="1">
    <source>
        <dbReference type="EMBL" id="MSE21041.1"/>
    </source>
</evidence>
<dbReference type="Proteomes" id="UP000491237">
    <property type="component" value="Unassembled WGS sequence"/>
</dbReference>
<name>A0A844EBB9_9LACO</name>
<comment type="caution">
    <text evidence="1">The sequence shown here is derived from an EMBL/GenBank/DDBJ whole genome shotgun (WGS) entry which is preliminary data.</text>
</comment>
<sequence length="29" mass="3204">MSFTNVPITVINQLYSKSNKLDAFADTNA</sequence>
<dbReference type="AlphaFoldDB" id="A0A844EBB9"/>
<protein>
    <submittedName>
        <fullName evidence="1">Lipoate--protein ligase</fullName>
    </submittedName>
</protein>
<keyword evidence="1" id="KW-0436">Ligase</keyword>
<evidence type="ECO:0000313" key="2">
    <source>
        <dbReference type="Proteomes" id="UP000491237"/>
    </source>
</evidence>
<organism evidence="1 2">
    <name type="scientific">Lentilactobacillus parabuchneri</name>
    <dbReference type="NCBI Taxonomy" id="152331"/>
    <lineage>
        <taxon>Bacteria</taxon>
        <taxon>Bacillati</taxon>
        <taxon>Bacillota</taxon>
        <taxon>Bacilli</taxon>
        <taxon>Lactobacillales</taxon>
        <taxon>Lactobacillaceae</taxon>
        <taxon>Lentilactobacillus</taxon>
    </lineage>
</organism>
<dbReference type="GO" id="GO:0016874">
    <property type="term" value="F:ligase activity"/>
    <property type="evidence" value="ECO:0007669"/>
    <property type="project" value="UniProtKB-KW"/>
</dbReference>
<accession>A0A844EBB9</accession>
<reference evidence="1 2" key="1">
    <citation type="submission" date="2019-11" db="EMBL/GenBank/DDBJ databases">
        <title>Draft Genome Sequence of Plant Growth-Promoting Rhizosphere-Associated Bacteria.</title>
        <authorList>
            <person name="Vasilyev I.Y."/>
            <person name="Radchenko V."/>
            <person name="Ilnitskaya E.V."/>
        </authorList>
    </citation>
    <scope>NUCLEOTIDE SEQUENCE [LARGE SCALE GENOMIC DNA]</scope>
    <source>
        <strain evidence="1 2">VRA_07sq_f</strain>
    </source>
</reference>